<keyword evidence="3" id="KW-0238">DNA-binding</keyword>
<keyword evidence="8" id="KW-1185">Reference proteome</keyword>
<comment type="subcellular location">
    <subcellularLocation>
        <location evidence="1">Nucleus</location>
    </subcellularLocation>
</comment>
<dbReference type="PANTHER" id="PTHR34397">
    <property type="entry name" value="OS05G0237600 PROTEIN"/>
    <property type="match status" value="1"/>
</dbReference>
<evidence type="ECO:0000256" key="2">
    <source>
        <dbReference type="ARBA" id="ARBA00023015"/>
    </source>
</evidence>
<dbReference type="Proteomes" id="UP000636709">
    <property type="component" value="Unassembled WGS sequence"/>
</dbReference>
<evidence type="ECO:0000256" key="3">
    <source>
        <dbReference type="ARBA" id="ARBA00023125"/>
    </source>
</evidence>
<organism evidence="7 8">
    <name type="scientific">Digitaria exilis</name>
    <dbReference type="NCBI Taxonomy" id="1010633"/>
    <lineage>
        <taxon>Eukaryota</taxon>
        <taxon>Viridiplantae</taxon>
        <taxon>Streptophyta</taxon>
        <taxon>Embryophyta</taxon>
        <taxon>Tracheophyta</taxon>
        <taxon>Spermatophyta</taxon>
        <taxon>Magnoliopsida</taxon>
        <taxon>Liliopsida</taxon>
        <taxon>Poales</taxon>
        <taxon>Poaceae</taxon>
        <taxon>PACMAD clade</taxon>
        <taxon>Panicoideae</taxon>
        <taxon>Panicodae</taxon>
        <taxon>Paniceae</taxon>
        <taxon>Anthephorinae</taxon>
        <taxon>Digitaria</taxon>
    </lineage>
</organism>
<gene>
    <name evidence="7" type="ORF">HU200_047215</name>
</gene>
<protein>
    <submittedName>
        <fullName evidence="7">Uncharacterized protein</fullName>
    </submittedName>
</protein>
<sequence>MACSSASKRARAMVIDDFACAAGQQTKQMPLAEPQDEAGAIIFYKEPHSHVLPLEAALPAGREEPLCLRKPYLLQLKLRADLPVYFVGEKILTKSDLDRQQNRFCLRGIDVCILREILTPEDLHYANLFNEIETEPKPLRRQLGSDNDYSEKQGGGRHGKSKKMTGRAHGGLRVKLVDFLAGDKELLLSRWDSKKSVIIKGEGYLDFIQRCSLKENDVVQIWAFKQDPFYNFGKTLCDESLLHLLIFKKDQQPQCMYCFPQ</sequence>
<dbReference type="Gene3D" id="2.40.330.10">
    <property type="entry name" value="DNA-binding pseudobarrel domain"/>
    <property type="match status" value="1"/>
</dbReference>
<accession>A0A835B7Z2</accession>
<proteinExistence type="predicted"/>
<keyword evidence="2" id="KW-0805">Transcription regulation</keyword>
<reference evidence="7" key="1">
    <citation type="submission" date="2020-07" db="EMBL/GenBank/DDBJ databases">
        <title>Genome sequence and genetic diversity analysis of an under-domesticated orphan crop, white fonio (Digitaria exilis).</title>
        <authorList>
            <person name="Bennetzen J.L."/>
            <person name="Chen S."/>
            <person name="Ma X."/>
            <person name="Wang X."/>
            <person name="Yssel A.E.J."/>
            <person name="Chaluvadi S.R."/>
            <person name="Johnson M."/>
            <person name="Gangashetty P."/>
            <person name="Hamidou F."/>
            <person name="Sanogo M.D."/>
            <person name="Zwaenepoel A."/>
            <person name="Wallace J."/>
            <person name="Van De Peer Y."/>
            <person name="Van Deynze A."/>
        </authorList>
    </citation>
    <scope>NUCLEOTIDE SEQUENCE</scope>
    <source>
        <tissue evidence="7">Leaves</tissue>
    </source>
</reference>
<dbReference type="InterPro" id="IPR015300">
    <property type="entry name" value="DNA-bd_pseudobarrel_sf"/>
</dbReference>
<comment type="caution">
    <text evidence="7">The sequence shown here is derived from an EMBL/GenBank/DDBJ whole genome shotgun (WGS) entry which is preliminary data.</text>
</comment>
<dbReference type="AlphaFoldDB" id="A0A835B7Z2"/>
<evidence type="ECO:0000256" key="4">
    <source>
        <dbReference type="ARBA" id="ARBA00023163"/>
    </source>
</evidence>
<dbReference type="GO" id="GO:0005634">
    <property type="term" value="C:nucleus"/>
    <property type="evidence" value="ECO:0007669"/>
    <property type="project" value="UniProtKB-SubCell"/>
</dbReference>
<keyword evidence="5" id="KW-0539">Nucleus</keyword>
<feature type="region of interest" description="Disordered" evidence="6">
    <location>
        <begin position="139"/>
        <end position="166"/>
    </location>
</feature>
<name>A0A835B7Z2_9POAL</name>
<evidence type="ECO:0000313" key="8">
    <source>
        <dbReference type="Proteomes" id="UP000636709"/>
    </source>
</evidence>
<dbReference type="OrthoDB" id="676312at2759"/>
<evidence type="ECO:0000256" key="5">
    <source>
        <dbReference type="ARBA" id="ARBA00023242"/>
    </source>
</evidence>
<keyword evidence="4" id="KW-0804">Transcription</keyword>
<evidence type="ECO:0000313" key="7">
    <source>
        <dbReference type="EMBL" id="KAF8675732.1"/>
    </source>
</evidence>
<evidence type="ECO:0000256" key="1">
    <source>
        <dbReference type="ARBA" id="ARBA00004123"/>
    </source>
</evidence>
<dbReference type="GO" id="GO:0003677">
    <property type="term" value="F:DNA binding"/>
    <property type="evidence" value="ECO:0007669"/>
    <property type="project" value="UniProtKB-KW"/>
</dbReference>
<dbReference type="PANTHER" id="PTHR34397:SF17">
    <property type="entry name" value="OS08G0290200 PROTEIN"/>
    <property type="match status" value="1"/>
</dbReference>
<feature type="compositionally biased region" description="Basic residues" evidence="6">
    <location>
        <begin position="155"/>
        <end position="166"/>
    </location>
</feature>
<evidence type="ECO:0000256" key="6">
    <source>
        <dbReference type="SAM" id="MobiDB-lite"/>
    </source>
</evidence>
<dbReference type="EMBL" id="JACEFO010002177">
    <property type="protein sequence ID" value="KAF8675732.1"/>
    <property type="molecule type" value="Genomic_DNA"/>
</dbReference>